<dbReference type="PANTHER" id="PTHR10098">
    <property type="entry name" value="RAPSYN-RELATED"/>
    <property type="match status" value="1"/>
</dbReference>
<dbReference type="Proteomes" id="UP001642464">
    <property type="component" value="Unassembled WGS sequence"/>
</dbReference>
<feature type="compositionally biased region" description="Low complexity" evidence="4">
    <location>
        <begin position="150"/>
        <end position="163"/>
    </location>
</feature>
<dbReference type="InterPro" id="IPR036736">
    <property type="entry name" value="ACP-like_sf"/>
</dbReference>
<dbReference type="InterPro" id="IPR020806">
    <property type="entry name" value="PKS_PP-bd"/>
</dbReference>
<reference evidence="6 7" key="1">
    <citation type="submission" date="2024-02" db="EMBL/GenBank/DDBJ databases">
        <authorList>
            <person name="Chen Y."/>
            <person name="Shah S."/>
            <person name="Dougan E. K."/>
            <person name="Thang M."/>
            <person name="Chan C."/>
        </authorList>
    </citation>
    <scope>NUCLEOTIDE SEQUENCE [LARGE SCALE GENOMIC DNA]</scope>
</reference>
<dbReference type="Gene3D" id="1.25.40.10">
    <property type="entry name" value="Tetratricopeptide repeat domain"/>
    <property type="match status" value="2"/>
</dbReference>
<dbReference type="SUPFAM" id="SSF47336">
    <property type="entry name" value="ACP-like"/>
    <property type="match status" value="1"/>
</dbReference>
<evidence type="ECO:0000256" key="3">
    <source>
        <dbReference type="SAM" id="Coils"/>
    </source>
</evidence>
<evidence type="ECO:0000313" key="7">
    <source>
        <dbReference type="Proteomes" id="UP001642464"/>
    </source>
</evidence>
<dbReference type="PROSITE" id="PS50075">
    <property type="entry name" value="CARRIER"/>
    <property type="match status" value="1"/>
</dbReference>
<dbReference type="SMART" id="SM00823">
    <property type="entry name" value="PKS_PP"/>
    <property type="match status" value="1"/>
</dbReference>
<comment type="caution">
    <text evidence="6">The sequence shown here is derived from an EMBL/GenBank/DDBJ whole genome shotgun (WGS) entry which is preliminary data.</text>
</comment>
<feature type="domain" description="Carrier" evidence="5">
    <location>
        <begin position="824"/>
        <end position="900"/>
    </location>
</feature>
<evidence type="ECO:0000259" key="5">
    <source>
        <dbReference type="PROSITE" id="PS50075"/>
    </source>
</evidence>
<dbReference type="InterPro" id="IPR019734">
    <property type="entry name" value="TPR_rpt"/>
</dbReference>
<keyword evidence="3" id="KW-0175">Coiled coil</keyword>
<keyword evidence="7" id="KW-1185">Reference proteome</keyword>
<sequence length="903" mass="98306">MQQYGACVLRNAVPLHSHTKLKNPKDKVTEVLEGITFKGRPLLGPSKCINLDVAGAAIGSALAMPLLVPGSFLAGALLGHSSGYILSMFQSMKQPSVRALLETGCSRIAQTSSVGHRFDADDLASCWSQSEASEEPGRSCLSPDPVDATSGSNSASSQPSGRSWGSALSLMLFGPLAMSKRSDPKSLAKQEGTEGTERSIWNSWCFHDAEKLTEEGVMPDVAALMHEVHTASWQTRSESNELLDTDATWRFPDLVMSIGILRSAEKLWLPIIREHVKTVSGQAGTKPEEVVVLKRAFLVWADASHEEESPLWQSWASWPWAGQAATSGFCQSSSDGVTVLVPLIDMKNGHSTQFASDGSRTSPERGAELQLLLGSHNGSESLKTGEVFQVSVPLLAGDALMVDNRLIQDDQKGLEVAEAALVQFREQHYKRGEAIALDQIASVLYSMRRPMEALEHAIEALDLIKSLEDLPWEAIMLHSVAALHCTVKHFPESLQAAQEAIWILEDIGDRSGQAYVRLNTVLQVQMQLQEYQEALATAEQAVAIFREIKDRRGEATALLLAANVYKSVGELVEAEKWLLEAQDIFEQLGERRLLAQVLHSMAKVHIAKNEPAEAVRLAYEAHALCKRARDKPAEAGTLLFTVEAHLSLIAQLVEGGRMRGSRELEEQLSKAEKAGLAAKKIADKLGHKQTIADCFYALSEINLVSGKYQEALDGADEGIKIYQDVGYELGECTFVNMKAQALLVSGKSDEALVAAKQAVSMAKAMDDKPLEQLAQEILDKVLQGQAVPAAAQQPTMTMLQLEEEEEETPVAAAASEVVEEKPKGLEPAIVSDMLHSMLREMMGSDMESDTPLMDAGVDSLMSIEFRSQVNSAFSGLGLSSTLTFDYPTIRELTGHIVEKSKNQ</sequence>
<dbReference type="EMBL" id="CAXAMM010011170">
    <property type="protein sequence ID" value="CAK9025430.1"/>
    <property type="molecule type" value="Genomic_DNA"/>
</dbReference>
<dbReference type="InterPro" id="IPR009081">
    <property type="entry name" value="PP-bd_ACP"/>
</dbReference>
<protein>
    <submittedName>
        <fullName evidence="6">Tetratricopeptide repeat protein 28 (TPR repeat protein 28) (TPR repeat-containing big gene cloned at Keio)</fullName>
    </submittedName>
</protein>
<dbReference type="InterPro" id="IPR011990">
    <property type="entry name" value="TPR-like_helical_dom_sf"/>
</dbReference>
<name>A0ABP0KGJ2_9DINO</name>
<feature type="coiled-coil region" evidence="3">
    <location>
        <begin position="521"/>
        <end position="548"/>
    </location>
</feature>
<dbReference type="Pfam" id="PF00550">
    <property type="entry name" value="PP-binding"/>
    <property type="match status" value="1"/>
</dbReference>
<accession>A0ABP0KGJ2</accession>
<dbReference type="PANTHER" id="PTHR10098:SF108">
    <property type="entry name" value="TETRATRICOPEPTIDE REPEAT PROTEIN 28"/>
    <property type="match status" value="1"/>
</dbReference>
<dbReference type="SMART" id="SM01294">
    <property type="entry name" value="PKS_PP_betabranch"/>
    <property type="match status" value="1"/>
</dbReference>
<dbReference type="Gene3D" id="1.10.1200.10">
    <property type="entry name" value="ACP-like"/>
    <property type="match status" value="1"/>
</dbReference>
<gene>
    <name evidence="6" type="ORF">SCF082_LOCUS17080</name>
</gene>
<dbReference type="Pfam" id="PF13424">
    <property type="entry name" value="TPR_12"/>
    <property type="match status" value="2"/>
</dbReference>
<keyword evidence="2" id="KW-0597">Phosphoprotein</keyword>
<feature type="region of interest" description="Disordered" evidence="4">
    <location>
        <begin position="133"/>
        <end position="163"/>
    </location>
</feature>
<organism evidence="6 7">
    <name type="scientific">Durusdinium trenchii</name>
    <dbReference type="NCBI Taxonomy" id="1381693"/>
    <lineage>
        <taxon>Eukaryota</taxon>
        <taxon>Sar</taxon>
        <taxon>Alveolata</taxon>
        <taxon>Dinophyceae</taxon>
        <taxon>Suessiales</taxon>
        <taxon>Symbiodiniaceae</taxon>
        <taxon>Durusdinium</taxon>
    </lineage>
</organism>
<evidence type="ECO:0000256" key="1">
    <source>
        <dbReference type="ARBA" id="ARBA00022450"/>
    </source>
</evidence>
<evidence type="ECO:0000256" key="4">
    <source>
        <dbReference type="SAM" id="MobiDB-lite"/>
    </source>
</evidence>
<dbReference type="SUPFAM" id="SSF48452">
    <property type="entry name" value="TPR-like"/>
    <property type="match status" value="2"/>
</dbReference>
<dbReference type="SMART" id="SM00028">
    <property type="entry name" value="TPR"/>
    <property type="match status" value="6"/>
</dbReference>
<evidence type="ECO:0000313" key="6">
    <source>
        <dbReference type="EMBL" id="CAK9025430.1"/>
    </source>
</evidence>
<evidence type="ECO:0000256" key="2">
    <source>
        <dbReference type="ARBA" id="ARBA00022553"/>
    </source>
</evidence>
<proteinExistence type="predicted"/>
<keyword evidence="1" id="KW-0596">Phosphopantetheine</keyword>